<comment type="domain">
    <text evidence="12">The clip domain consists of 35-55 residues which are 'knitted' together usually by 3 conserved disulfide bonds forming a clip-like compact structure.</text>
</comment>
<accession>A0A9N9RWT9</accession>
<feature type="signal peptide" evidence="12">
    <location>
        <begin position="1"/>
        <end position="29"/>
    </location>
</feature>
<dbReference type="FunFam" id="2.40.10.10:FF:000028">
    <property type="entry name" value="Serine protease easter"/>
    <property type="match status" value="1"/>
</dbReference>
<keyword evidence="8" id="KW-0391">Immunity</keyword>
<evidence type="ECO:0000256" key="11">
    <source>
        <dbReference type="ARBA" id="ARBA00024195"/>
    </source>
</evidence>
<keyword evidence="6 12" id="KW-0378">Hydrolase</keyword>
<dbReference type="SUPFAM" id="SSF50494">
    <property type="entry name" value="Trypsin-like serine proteases"/>
    <property type="match status" value="1"/>
</dbReference>
<dbReference type="InterPro" id="IPR038565">
    <property type="entry name" value="CLIP_sf"/>
</dbReference>
<evidence type="ECO:0000259" key="13">
    <source>
        <dbReference type="PROSITE" id="PS50240"/>
    </source>
</evidence>
<dbReference type="GO" id="GO:0004252">
    <property type="term" value="F:serine-type endopeptidase activity"/>
    <property type="evidence" value="ECO:0007669"/>
    <property type="project" value="UniProtKB-UniRule"/>
</dbReference>
<dbReference type="InterPro" id="IPR043504">
    <property type="entry name" value="Peptidase_S1_PA_chymotrypsin"/>
</dbReference>
<evidence type="ECO:0000256" key="3">
    <source>
        <dbReference type="ARBA" id="ARBA00022588"/>
    </source>
</evidence>
<dbReference type="InterPro" id="IPR001314">
    <property type="entry name" value="Peptidase_S1A"/>
</dbReference>
<dbReference type="Pfam" id="PF00089">
    <property type="entry name" value="Trypsin"/>
    <property type="match status" value="1"/>
</dbReference>
<proteinExistence type="inferred from homology"/>
<dbReference type="InterPro" id="IPR001254">
    <property type="entry name" value="Trypsin_dom"/>
</dbReference>
<feature type="domain" description="Clip" evidence="14">
    <location>
        <begin position="31"/>
        <end position="84"/>
    </location>
</feature>
<keyword evidence="16" id="KW-1185">Reference proteome</keyword>
<dbReference type="PROSITE" id="PS00134">
    <property type="entry name" value="TRYPSIN_HIS"/>
    <property type="match status" value="1"/>
</dbReference>
<dbReference type="PROSITE" id="PS51888">
    <property type="entry name" value="CLIP"/>
    <property type="match status" value="1"/>
</dbReference>
<dbReference type="SMART" id="SM00020">
    <property type="entry name" value="Tryp_SPc"/>
    <property type="match status" value="1"/>
</dbReference>
<keyword evidence="5 12" id="KW-0732">Signal</keyword>
<keyword evidence="4 12" id="KW-0645">Protease</keyword>
<dbReference type="GO" id="GO:0045087">
    <property type="term" value="P:innate immune response"/>
    <property type="evidence" value="ECO:0007669"/>
    <property type="project" value="UniProtKB-KW"/>
</dbReference>
<dbReference type="InterPro" id="IPR009003">
    <property type="entry name" value="Peptidase_S1_PA"/>
</dbReference>
<evidence type="ECO:0000256" key="10">
    <source>
        <dbReference type="ARBA" id="ARBA00023180"/>
    </source>
</evidence>
<dbReference type="EMBL" id="OU895879">
    <property type="protein sequence ID" value="CAG9806432.1"/>
    <property type="molecule type" value="Genomic_DNA"/>
</dbReference>
<dbReference type="GO" id="GO:0005576">
    <property type="term" value="C:extracellular region"/>
    <property type="evidence" value="ECO:0007669"/>
    <property type="project" value="UniProtKB-SubCell"/>
</dbReference>
<dbReference type="SMART" id="SM00680">
    <property type="entry name" value="CLIP"/>
    <property type="match status" value="1"/>
</dbReference>
<dbReference type="AlphaFoldDB" id="A0A9N9RWT9"/>
<keyword evidence="9" id="KW-1015">Disulfide bond</keyword>
<dbReference type="InterPro" id="IPR022700">
    <property type="entry name" value="CLIP"/>
</dbReference>
<dbReference type="EC" id="3.4.21.-" evidence="12"/>
<comment type="subcellular location">
    <subcellularLocation>
        <location evidence="1 12">Secreted</location>
    </subcellularLocation>
</comment>
<gene>
    <name evidence="15" type="ORF">CHIRRI_LOCUS9289</name>
</gene>
<sequence>MISLFAPSIKMLLLLVFFANFIAIGSLQTAKCYTPDQYPGVCVELKQCEPLYKIRYKVPQTKEDRIFLSLSLCGFRHKQPIVCCSSLKYVNPKNNLIQGKEFIVPQNSLPEPAECSAAHEERIFGGDEAKVDEFPFSALLLYTKVVSDSSAQPEYSYNCGGSLISHNVVLTAAHCVSASILRTSLRNYELRGVRLGEYNLKTNPDCGEGVTEDYICAPKVLDVGIDQQIVHELFNRDKHYDIALLKLSQRVEYSNFIKPICLPFDDIFRNTDNLNFIVTGFGRTEVSDFSDIKLKTNVGAVRNDECEKLLITQDSSKTILSSQLCALGIDTQDSCNGDSGNGLIYVNTRSTHAHWVILGVTSYGPSPCGSEIPGVYTRVSEFIPWIMGKL</sequence>
<organism evidence="15 16">
    <name type="scientific">Chironomus riparius</name>
    <dbReference type="NCBI Taxonomy" id="315576"/>
    <lineage>
        <taxon>Eukaryota</taxon>
        <taxon>Metazoa</taxon>
        <taxon>Ecdysozoa</taxon>
        <taxon>Arthropoda</taxon>
        <taxon>Hexapoda</taxon>
        <taxon>Insecta</taxon>
        <taxon>Pterygota</taxon>
        <taxon>Neoptera</taxon>
        <taxon>Endopterygota</taxon>
        <taxon>Diptera</taxon>
        <taxon>Nematocera</taxon>
        <taxon>Chironomoidea</taxon>
        <taxon>Chironomidae</taxon>
        <taxon>Chironominae</taxon>
        <taxon>Chironomus</taxon>
    </lineage>
</organism>
<dbReference type="GO" id="GO:0006508">
    <property type="term" value="P:proteolysis"/>
    <property type="evidence" value="ECO:0007669"/>
    <property type="project" value="UniProtKB-KW"/>
</dbReference>
<dbReference type="Proteomes" id="UP001153620">
    <property type="component" value="Chromosome 3"/>
</dbReference>
<evidence type="ECO:0000256" key="9">
    <source>
        <dbReference type="ARBA" id="ARBA00023157"/>
    </source>
</evidence>
<evidence type="ECO:0000256" key="4">
    <source>
        <dbReference type="ARBA" id="ARBA00022670"/>
    </source>
</evidence>
<evidence type="ECO:0000256" key="12">
    <source>
        <dbReference type="RuleBase" id="RU366078"/>
    </source>
</evidence>
<protein>
    <recommendedName>
        <fullName evidence="12">CLIP domain-containing serine protease</fullName>
        <ecNumber evidence="12">3.4.21.-</ecNumber>
    </recommendedName>
</protein>
<evidence type="ECO:0000259" key="14">
    <source>
        <dbReference type="PROSITE" id="PS51888"/>
    </source>
</evidence>
<evidence type="ECO:0000256" key="2">
    <source>
        <dbReference type="ARBA" id="ARBA00022525"/>
    </source>
</evidence>
<evidence type="ECO:0000256" key="7">
    <source>
        <dbReference type="ARBA" id="ARBA00022825"/>
    </source>
</evidence>
<reference evidence="15" key="2">
    <citation type="submission" date="2022-10" db="EMBL/GenBank/DDBJ databases">
        <authorList>
            <consortium name="ENA_rothamsted_submissions"/>
            <consortium name="culmorum"/>
            <person name="King R."/>
        </authorList>
    </citation>
    <scope>NUCLEOTIDE SEQUENCE</scope>
</reference>
<dbReference type="Gene3D" id="2.40.10.10">
    <property type="entry name" value="Trypsin-like serine proteases"/>
    <property type="match status" value="2"/>
</dbReference>
<dbReference type="PRINTS" id="PR00722">
    <property type="entry name" value="CHYMOTRYPSIN"/>
</dbReference>
<reference evidence="15" key="1">
    <citation type="submission" date="2022-01" db="EMBL/GenBank/DDBJ databases">
        <authorList>
            <person name="King R."/>
        </authorList>
    </citation>
    <scope>NUCLEOTIDE SEQUENCE</scope>
</reference>
<keyword evidence="3" id="KW-0399">Innate immunity</keyword>
<dbReference type="InterPro" id="IPR051487">
    <property type="entry name" value="Ser/Thr_Proteases_Immune/Dev"/>
</dbReference>
<evidence type="ECO:0000256" key="1">
    <source>
        <dbReference type="ARBA" id="ARBA00004613"/>
    </source>
</evidence>
<dbReference type="OrthoDB" id="7787467at2759"/>
<feature type="domain" description="Peptidase S1" evidence="13">
    <location>
        <begin position="123"/>
        <end position="390"/>
    </location>
</feature>
<dbReference type="CDD" id="cd00190">
    <property type="entry name" value="Tryp_SPc"/>
    <property type="match status" value="1"/>
</dbReference>
<evidence type="ECO:0000256" key="8">
    <source>
        <dbReference type="ARBA" id="ARBA00022859"/>
    </source>
</evidence>
<keyword evidence="10" id="KW-0325">Glycoprotein</keyword>
<dbReference type="Gene3D" id="3.30.1640.30">
    <property type="match status" value="1"/>
</dbReference>
<dbReference type="PANTHER" id="PTHR24256">
    <property type="entry name" value="TRYPTASE-RELATED"/>
    <property type="match status" value="1"/>
</dbReference>
<evidence type="ECO:0000313" key="16">
    <source>
        <dbReference type="Proteomes" id="UP001153620"/>
    </source>
</evidence>
<keyword evidence="7 12" id="KW-0720">Serine protease</keyword>
<evidence type="ECO:0000313" key="15">
    <source>
        <dbReference type="EMBL" id="CAG9806432.1"/>
    </source>
</evidence>
<name>A0A9N9RWT9_9DIPT</name>
<dbReference type="InterPro" id="IPR018114">
    <property type="entry name" value="TRYPSIN_HIS"/>
</dbReference>
<feature type="chain" id="PRO_5040528742" description="CLIP domain-containing serine protease" evidence="12">
    <location>
        <begin position="30"/>
        <end position="390"/>
    </location>
</feature>
<dbReference type="PROSITE" id="PS50240">
    <property type="entry name" value="TRYPSIN_DOM"/>
    <property type="match status" value="1"/>
</dbReference>
<keyword evidence="2 12" id="KW-0964">Secreted</keyword>
<evidence type="ECO:0000256" key="5">
    <source>
        <dbReference type="ARBA" id="ARBA00022729"/>
    </source>
</evidence>
<comment type="similarity">
    <text evidence="11 12">Belongs to the peptidase S1 family. CLIP subfamily.</text>
</comment>
<dbReference type="Pfam" id="PF12032">
    <property type="entry name" value="CLIP"/>
    <property type="match status" value="1"/>
</dbReference>
<evidence type="ECO:0000256" key="6">
    <source>
        <dbReference type="ARBA" id="ARBA00022801"/>
    </source>
</evidence>